<sequence length="75" mass="8105">MADVKTISGAFTGAYAIHPFTGEKIQIWIGDYVLASYGTGAVMAVPCGDQRDYDFAKHFGIEIKNIFEGVDISEG</sequence>
<comment type="caution">
    <text evidence="9">The sequence shown here is derived from an EMBL/GenBank/DDBJ whole genome shotgun (WGS) entry which is preliminary data.</text>
</comment>
<dbReference type="EC" id="6.1.1.4" evidence="2"/>
<keyword evidence="3 9" id="KW-0436">Ligase</keyword>
<organism evidence="9 10">
    <name type="scientific">Saccharophagus degradans</name>
    <dbReference type="NCBI Taxonomy" id="86304"/>
    <lineage>
        <taxon>Bacteria</taxon>
        <taxon>Pseudomonadati</taxon>
        <taxon>Pseudomonadota</taxon>
        <taxon>Gammaproteobacteria</taxon>
        <taxon>Cellvibrionales</taxon>
        <taxon>Cellvibrionaceae</taxon>
        <taxon>Saccharophagus</taxon>
    </lineage>
</organism>
<evidence type="ECO:0000256" key="5">
    <source>
        <dbReference type="ARBA" id="ARBA00022840"/>
    </source>
</evidence>
<keyword evidence="7" id="KW-0030">Aminoacyl-tRNA synthetase</keyword>
<evidence type="ECO:0000256" key="4">
    <source>
        <dbReference type="ARBA" id="ARBA00022741"/>
    </source>
</evidence>
<comment type="similarity">
    <text evidence="1">Belongs to the class-I aminoacyl-tRNA synthetase family.</text>
</comment>
<evidence type="ECO:0000313" key="10">
    <source>
        <dbReference type="Proteomes" id="UP001169760"/>
    </source>
</evidence>
<dbReference type="InterPro" id="IPR009008">
    <property type="entry name" value="Val/Leu/Ile-tRNA-synth_edit"/>
</dbReference>
<accession>A0AAW7XCB0</accession>
<dbReference type="GO" id="GO:0002161">
    <property type="term" value="F:aminoacyl-tRNA deacylase activity"/>
    <property type="evidence" value="ECO:0007669"/>
    <property type="project" value="InterPro"/>
</dbReference>
<gene>
    <name evidence="9" type="ORF">Q4521_22605</name>
</gene>
<dbReference type="Pfam" id="PF13603">
    <property type="entry name" value="tRNA-synt_1_2"/>
    <property type="match status" value="1"/>
</dbReference>
<dbReference type="GO" id="GO:0004823">
    <property type="term" value="F:leucine-tRNA ligase activity"/>
    <property type="evidence" value="ECO:0007669"/>
    <property type="project" value="UniProtKB-EC"/>
</dbReference>
<protein>
    <recommendedName>
        <fullName evidence="2">leucine--tRNA ligase</fullName>
        <ecNumber evidence="2">6.1.1.4</ecNumber>
    </recommendedName>
</protein>
<dbReference type="InterPro" id="IPR025709">
    <property type="entry name" value="Leu_tRNA-synth_edit"/>
</dbReference>
<name>A0AAW7XCB0_9GAMM</name>
<dbReference type="EMBL" id="JAUOPB010000552">
    <property type="protein sequence ID" value="MDO6425283.1"/>
    <property type="molecule type" value="Genomic_DNA"/>
</dbReference>
<evidence type="ECO:0000256" key="7">
    <source>
        <dbReference type="ARBA" id="ARBA00023146"/>
    </source>
</evidence>
<reference evidence="9" key="1">
    <citation type="submission" date="2023-07" db="EMBL/GenBank/DDBJ databases">
        <title>Genome content predicts the carbon catabolic preferences of heterotrophic bacteria.</title>
        <authorList>
            <person name="Gralka M."/>
        </authorList>
    </citation>
    <scope>NUCLEOTIDE SEQUENCE</scope>
    <source>
        <strain evidence="9">I3M17_2</strain>
    </source>
</reference>
<proteinExistence type="inferred from homology"/>
<evidence type="ECO:0000256" key="1">
    <source>
        <dbReference type="ARBA" id="ARBA00005594"/>
    </source>
</evidence>
<dbReference type="GO" id="GO:0005829">
    <property type="term" value="C:cytosol"/>
    <property type="evidence" value="ECO:0007669"/>
    <property type="project" value="TreeGrafter"/>
</dbReference>
<dbReference type="Gene3D" id="3.90.740.10">
    <property type="entry name" value="Valyl/Leucyl/Isoleucyl-tRNA synthetase, editing domain"/>
    <property type="match status" value="1"/>
</dbReference>
<dbReference type="SUPFAM" id="SSF50677">
    <property type="entry name" value="ValRS/IleRS/LeuRS editing domain"/>
    <property type="match status" value="1"/>
</dbReference>
<keyword evidence="5" id="KW-0067">ATP-binding</keyword>
<dbReference type="PANTHER" id="PTHR43740:SF2">
    <property type="entry name" value="LEUCINE--TRNA LIGASE, MITOCHONDRIAL"/>
    <property type="match status" value="1"/>
</dbReference>
<feature type="domain" description="Leucyl-tRNA synthetase editing" evidence="8">
    <location>
        <begin position="6"/>
        <end position="69"/>
    </location>
</feature>
<dbReference type="GO" id="GO:0005524">
    <property type="term" value="F:ATP binding"/>
    <property type="evidence" value="ECO:0007669"/>
    <property type="project" value="UniProtKB-KW"/>
</dbReference>
<dbReference type="AlphaFoldDB" id="A0AAW7XCB0"/>
<dbReference type="GO" id="GO:0006429">
    <property type="term" value="P:leucyl-tRNA aminoacylation"/>
    <property type="evidence" value="ECO:0007669"/>
    <property type="project" value="InterPro"/>
</dbReference>
<evidence type="ECO:0000313" key="9">
    <source>
        <dbReference type="EMBL" id="MDO6425283.1"/>
    </source>
</evidence>
<feature type="non-terminal residue" evidence="9">
    <location>
        <position position="75"/>
    </location>
</feature>
<evidence type="ECO:0000256" key="2">
    <source>
        <dbReference type="ARBA" id="ARBA00013164"/>
    </source>
</evidence>
<evidence type="ECO:0000256" key="6">
    <source>
        <dbReference type="ARBA" id="ARBA00022917"/>
    </source>
</evidence>
<evidence type="ECO:0000256" key="3">
    <source>
        <dbReference type="ARBA" id="ARBA00022598"/>
    </source>
</evidence>
<keyword evidence="6" id="KW-0648">Protein biosynthesis</keyword>
<keyword evidence="4" id="KW-0547">Nucleotide-binding</keyword>
<dbReference type="Proteomes" id="UP001169760">
    <property type="component" value="Unassembled WGS sequence"/>
</dbReference>
<evidence type="ECO:0000259" key="8">
    <source>
        <dbReference type="Pfam" id="PF13603"/>
    </source>
</evidence>
<dbReference type="InterPro" id="IPR002302">
    <property type="entry name" value="Leu-tRNA-ligase"/>
</dbReference>
<dbReference type="PANTHER" id="PTHR43740">
    <property type="entry name" value="LEUCYL-TRNA SYNTHETASE"/>
    <property type="match status" value="1"/>
</dbReference>